<proteinExistence type="predicted"/>
<dbReference type="InterPro" id="IPR036291">
    <property type="entry name" value="NAD(P)-bd_dom_sf"/>
</dbReference>
<dbReference type="SUPFAM" id="SSF55347">
    <property type="entry name" value="Glyceraldehyde-3-phosphate dehydrogenase-like, C-terminal domain"/>
    <property type="match status" value="1"/>
</dbReference>
<dbReference type="Proteomes" id="UP001162044">
    <property type="component" value="Unassembled WGS sequence"/>
</dbReference>
<dbReference type="Pfam" id="PF22725">
    <property type="entry name" value="GFO_IDH_MocA_C3"/>
    <property type="match status" value="1"/>
</dbReference>
<reference evidence="3" key="2">
    <citation type="submission" date="2023-10" db="EMBL/GenBank/DDBJ databases">
        <title>Analysis of Resistance Genes of Carbapenem-resistant Providencia rettgeri.</title>
        <authorList>
            <person name="Liu M."/>
        </authorList>
    </citation>
    <scope>NUCLEOTIDE SEQUENCE</scope>
    <source>
        <strain evidence="3">QITACRE101</strain>
    </source>
</reference>
<dbReference type="EMBL" id="JARVQW010000002">
    <property type="protein sequence ID" value="MDH2305177.1"/>
    <property type="molecule type" value="Genomic_DNA"/>
</dbReference>
<reference evidence="3" key="1">
    <citation type="submission" date="2023-04" db="EMBL/GenBank/DDBJ databases">
        <authorList>
            <person name="Li W."/>
        </authorList>
    </citation>
    <scope>NUCLEOTIDE SEQUENCE</scope>
    <source>
        <strain evidence="3">QITACRE101</strain>
    </source>
</reference>
<evidence type="ECO:0000313" key="4">
    <source>
        <dbReference type="Proteomes" id="UP001162044"/>
    </source>
</evidence>
<accession>A0AB35L9P7</accession>
<dbReference type="Gene3D" id="3.30.360.10">
    <property type="entry name" value="Dihydrodipicolinate Reductase, domain 2"/>
    <property type="match status" value="1"/>
</dbReference>
<dbReference type="RefSeq" id="WP_209101182.1">
    <property type="nucleotide sequence ID" value="NZ_CP141742.1"/>
</dbReference>
<dbReference type="InterPro" id="IPR055170">
    <property type="entry name" value="GFO_IDH_MocA-like_dom"/>
</dbReference>
<dbReference type="SUPFAM" id="SSF51735">
    <property type="entry name" value="NAD(P)-binding Rossmann-fold domains"/>
    <property type="match status" value="1"/>
</dbReference>
<dbReference type="PANTHER" id="PTHR43249:SF1">
    <property type="entry name" value="D-GLUCOSIDE 3-DEHYDROGENASE"/>
    <property type="match status" value="1"/>
</dbReference>
<protein>
    <submittedName>
        <fullName evidence="3">Gfo/Idh/MocA family oxidoreductase</fullName>
    </submittedName>
</protein>
<name>A0AB35L9P7_PRORE</name>
<feature type="domain" description="Gfo/Idh/MocA-like oxidoreductase N-terminal" evidence="1">
    <location>
        <begin position="2"/>
        <end position="115"/>
    </location>
</feature>
<organism evidence="3 4">
    <name type="scientific">Providencia rettgeri</name>
    <dbReference type="NCBI Taxonomy" id="587"/>
    <lineage>
        <taxon>Bacteria</taxon>
        <taxon>Pseudomonadati</taxon>
        <taxon>Pseudomonadota</taxon>
        <taxon>Gammaproteobacteria</taxon>
        <taxon>Enterobacterales</taxon>
        <taxon>Morganellaceae</taxon>
        <taxon>Providencia</taxon>
    </lineage>
</organism>
<dbReference type="GO" id="GO:0000166">
    <property type="term" value="F:nucleotide binding"/>
    <property type="evidence" value="ECO:0007669"/>
    <property type="project" value="InterPro"/>
</dbReference>
<sequence length="320" mass="36743">MAIIGCGNIVRKEHIPALCSLGVSISALCDISISNIYKTKLLLNYSPPTYLCYRKMFDEIEPDTIIIALPHELYENVIFYCCKNNITIIKEKPFALNVMQAKKLKNLIIKNDMRFFTVCQKRYTLAYEKLKEYLISTEEKVSQIEIRYTIPSKNPNSDWRSSHASSGGGVWLDMGYHIVNLVNYLFDGDEINVNYSRLINTSSGEYDVDDVAFVELQCRDTIIFIYISCVGYKKHEDVTLISNNCIIYGNENIVQVKSKKQKIINEFNFINALESPFVRMYRELFFSDSQDSFNSNLVSSLAVTDILEIAFKESGYKAIK</sequence>
<dbReference type="Pfam" id="PF01408">
    <property type="entry name" value="GFO_IDH_MocA"/>
    <property type="match status" value="1"/>
</dbReference>
<dbReference type="InterPro" id="IPR000683">
    <property type="entry name" value="Gfo/Idh/MocA-like_OxRdtase_N"/>
</dbReference>
<dbReference type="AlphaFoldDB" id="A0AB35L9P7"/>
<evidence type="ECO:0000259" key="1">
    <source>
        <dbReference type="Pfam" id="PF01408"/>
    </source>
</evidence>
<gene>
    <name evidence="3" type="ORF">QDQ51_07040</name>
</gene>
<evidence type="ECO:0000313" key="3">
    <source>
        <dbReference type="EMBL" id="MDH2305177.1"/>
    </source>
</evidence>
<feature type="domain" description="GFO/IDH/MocA-like oxidoreductase" evidence="2">
    <location>
        <begin position="140"/>
        <end position="251"/>
    </location>
</feature>
<dbReference type="InterPro" id="IPR052515">
    <property type="entry name" value="Gfo/Idh/MocA_Oxidoreductase"/>
</dbReference>
<evidence type="ECO:0000259" key="2">
    <source>
        <dbReference type="Pfam" id="PF22725"/>
    </source>
</evidence>
<dbReference type="PANTHER" id="PTHR43249">
    <property type="entry name" value="UDP-N-ACETYL-2-AMINO-2-DEOXY-D-GLUCURONATE OXIDASE"/>
    <property type="match status" value="1"/>
</dbReference>
<comment type="caution">
    <text evidence="3">The sequence shown here is derived from an EMBL/GenBank/DDBJ whole genome shotgun (WGS) entry which is preliminary data.</text>
</comment>
<dbReference type="Gene3D" id="3.40.50.720">
    <property type="entry name" value="NAD(P)-binding Rossmann-like Domain"/>
    <property type="match status" value="1"/>
</dbReference>